<dbReference type="AlphaFoldDB" id="A0A810Q4U5"/>
<name>A0A810Q4U5_9FIRM</name>
<accession>A0A810Q4U5</accession>
<gene>
    <name evidence="1" type="ORF">MM59RIKEN_03330</name>
</gene>
<keyword evidence="2" id="KW-1185">Reference proteome</keyword>
<proteinExistence type="predicted"/>
<dbReference type="EMBL" id="AP023420">
    <property type="protein sequence ID" value="BCK83014.1"/>
    <property type="molecule type" value="Genomic_DNA"/>
</dbReference>
<protein>
    <submittedName>
        <fullName evidence="1">Uncharacterized protein</fullName>
    </submittedName>
</protein>
<reference evidence="1" key="1">
    <citation type="submission" date="2020-09" db="EMBL/GenBank/DDBJ databases">
        <title>New species isolated from human feces.</title>
        <authorList>
            <person name="Kitahara M."/>
            <person name="Shigeno Y."/>
            <person name="Shime M."/>
            <person name="Matsumoto Y."/>
            <person name="Nakamura S."/>
            <person name="Motooka D."/>
            <person name="Fukuoka S."/>
            <person name="Nishikawa H."/>
            <person name="Benno Y."/>
        </authorList>
    </citation>
    <scope>NUCLEOTIDE SEQUENCE</scope>
    <source>
        <strain evidence="1">MM59</strain>
    </source>
</reference>
<organism evidence="1 2">
    <name type="scientific">Pusillibacter faecalis</name>
    <dbReference type="NCBI Taxonomy" id="2714358"/>
    <lineage>
        <taxon>Bacteria</taxon>
        <taxon>Bacillati</taxon>
        <taxon>Bacillota</taxon>
        <taxon>Clostridia</taxon>
        <taxon>Eubacteriales</taxon>
        <taxon>Oscillospiraceae</taxon>
        <taxon>Pusillibacter</taxon>
    </lineage>
</organism>
<dbReference type="Proteomes" id="UP000679848">
    <property type="component" value="Chromosome"/>
</dbReference>
<evidence type="ECO:0000313" key="1">
    <source>
        <dbReference type="EMBL" id="BCK83014.1"/>
    </source>
</evidence>
<dbReference type="KEGG" id="pfaa:MM59RIKEN_03330"/>
<sequence>MSENTMLVPQMGITAEQATANCEELAKAIREITAGVLTTVNSFCRWIQQVAAEVAAQQEMETALRWASVDNRPLYNRYRHTKKKRIRKKYAKRILEWYRTEVAPC</sequence>
<dbReference type="RefSeq" id="WP_213542560.1">
    <property type="nucleotide sequence ID" value="NZ_AP023420.1"/>
</dbReference>
<evidence type="ECO:0000313" key="2">
    <source>
        <dbReference type="Proteomes" id="UP000679848"/>
    </source>
</evidence>